<accession>X1CLU0</accession>
<comment type="caution">
    <text evidence="1">The sequence shown here is derived from an EMBL/GenBank/DDBJ whole genome shotgun (WGS) entry which is preliminary data.</text>
</comment>
<name>X1CLU0_9ZZZZ</name>
<organism evidence="1">
    <name type="scientific">marine sediment metagenome</name>
    <dbReference type="NCBI Taxonomy" id="412755"/>
    <lineage>
        <taxon>unclassified sequences</taxon>
        <taxon>metagenomes</taxon>
        <taxon>ecological metagenomes</taxon>
    </lineage>
</organism>
<dbReference type="EMBL" id="BART01011444">
    <property type="protein sequence ID" value="GAG85186.1"/>
    <property type="molecule type" value="Genomic_DNA"/>
</dbReference>
<sequence>MAKNYDGWTVKNSITHTPWLIPNFCRKRRTETIKAVKEEWGDFWRKERRKGWLKIVKVKLVEVK</sequence>
<proteinExistence type="predicted"/>
<dbReference type="AlphaFoldDB" id="X1CLU0"/>
<protein>
    <submittedName>
        <fullName evidence="1">Uncharacterized protein</fullName>
    </submittedName>
</protein>
<evidence type="ECO:0000313" key="1">
    <source>
        <dbReference type="EMBL" id="GAG85186.1"/>
    </source>
</evidence>
<gene>
    <name evidence="1" type="ORF">S01H4_24384</name>
</gene>
<reference evidence="1" key="1">
    <citation type="journal article" date="2014" name="Front. Microbiol.">
        <title>High frequency of phylogenetically diverse reductive dehalogenase-homologous genes in deep subseafloor sedimentary metagenomes.</title>
        <authorList>
            <person name="Kawai M."/>
            <person name="Futagami T."/>
            <person name="Toyoda A."/>
            <person name="Takaki Y."/>
            <person name="Nishi S."/>
            <person name="Hori S."/>
            <person name="Arai W."/>
            <person name="Tsubouchi T."/>
            <person name="Morono Y."/>
            <person name="Uchiyama I."/>
            <person name="Ito T."/>
            <person name="Fujiyama A."/>
            <person name="Inagaki F."/>
            <person name="Takami H."/>
        </authorList>
    </citation>
    <scope>NUCLEOTIDE SEQUENCE</scope>
    <source>
        <strain evidence="1">Expedition CK06-06</strain>
    </source>
</reference>